<name>A0A0K8RJT4_IXORI</name>
<organism evidence="2">
    <name type="scientific">Ixodes ricinus</name>
    <name type="common">Common tick</name>
    <name type="synonym">Acarus ricinus</name>
    <dbReference type="NCBI Taxonomy" id="34613"/>
    <lineage>
        <taxon>Eukaryota</taxon>
        <taxon>Metazoa</taxon>
        <taxon>Ecdysozoa</taxon>
        <taxon>Arthropoda</taxon>
        <taxon>Chelicerata</taxon>
        <taxon>Arachnida</taxon>
        <taxon>Acari</taxon>
        <taxon>Parasitiformes</taxon>
        <taxon>Ixodida</taxon>
        <taxon>Ixodoidea</taxon>
        <taxon>Ixodidae</taxon>
        <taxon>Ixodinae</taxon>
        <taxon>Ixodes</taxon>
    </lineage>
</organism>
<dbReference type="EMBL" id="GADI01002441">
    <property type="protein sequence ID" value="JAA71367.1"/>
    <property type="molecule type" value="mRNA"/>
</dbReference>
<reference evidence="2" key="1">
    <citation type="submission" date="2012-12" db="EMBL/GenBank/DDBJ databases">
        <title>Identification and characterization of a phenylalanine ammonia-lyase gene family in Isatis indigotica Fort.</title>
        <authorList>
            <person name="Liu Q."/>
            <person name="Chen J."/>
            <person name="Zhou X."/>
            <person name="Di P."/>
            <person name="Xiao Y."/>
            <person name="Xuan H."/>
            <person name="Zhang L."/>
            <person name="Chen W."/>
        </authorList>
    </citation>
    <scope>NUCLEOTIDE SEQUENCE</scope>
    <source>
        <tissue evidence="2">Salivary gland</tissue>
    </source>
</reference>
<evidence type="ECO:0000256" key="1">
    <source>
        <dbReference type="SAM" id="SignalP"/>
    </source>
</evidence>
<accession>A0A0K8RJT4</accession>
<feature type="signal peptide" evidence="1">
    <location>
        <begin position="1"/>
        <end position="23"/>
    </location>
</feature>
<sequence>MNAFIAAVVLCLLLTTFVIPVSSGIYQATNMESGQESVVQDRECSNRDDCNPPKCCQNQTRESDMITVSCYPNPDPQKPCPGAEGP</sequence>
<protein>
    <submittedName>
        <fullName evidence="2">Putative ixodegrin protein</fullName>
    </submittedName>
</protein>
<proteinExistence type="evidence at transcript level"/>
<feature type="chain" id="PRO_5005517961" evidence="1">
    <location>
        <begin position="24"/>
        <end position="86"/>
    </location>
</feature>
<keyword evidence="1" id="KW-0732">Signal</keyword>
<evidence type="ECO:0000313" key="2">
    <source>
        <dbReference type="EMBL" id="JAA71367.1"/>
    </source>
</evidence>
<dbReference type="AlphaFoldDB" id="A0A0K8RJT4"/>